<gene>
    <name evidence="3" type="ORF">A2765_04140</name>
</gene>
<evidence type="ECO:0000259" key="2">
    <source>
        <dbReference type="Pfam" id="PF21906"/>
    </source>
</evidence>
<organism evidence="3 4">
    <name type="scientific">Candidatus Kaiserbacteria bacterium RIFCSPHIGHO2_01_FULL_56_24</name>
    <dbReference type="NCBI Taxonomy" id="1798487"/>
    <lineage>
        <taxon>Bacteria</taxon>
        <taxon>Candidatus Kaiseribacteriota</taxon>
    </lineage>
</organism>
<dbReference type="InterPro" id="IPR036390">
    <property type="entry name" value="WH_DNA-bd_sf"/>
</dbReference>
<proteinExistence type="predicted"/>
<dbReference type="Gene3D" id="1.10.10.10">
    <property type="entry name" value="Winged helix-like DNA-binding domain superfamily/Winged helix DNA-binding domain"/>
    <property type="match status" value="1"/>
</dbReference>
<protein>
    <submittedName>
        <fullName evidence="3">Uncharacterized protein</fullName>
    </submittedName>
</protein>
<dbReference type="EMBL" id="MFLA01000016">
    <property type="protein sequence ID" value="OGG59750.1"/>
    <property type="molecule type" value="Genomic_DNA"/>
</dbReference>
<dbReference type="PANTHER" id="PTHR43736:SF4">
    <property type="entry name" value="SLR1690 PROTEIN"/>
    <property type="match status" value="1"/>
</dbReference>
<dbReference type="Pfam" id="PF21906">
    <property type="entry name" value="WHD_NrtR"/>
    <property type="match status" value="1"/>
</dbReference>
<accession>A0A1F6DEK5</accession>
<evidence type="ECO:0000313" key="4">
    <source>
        <dbReference type="Proteomes" id="UP000176377"/>
    </source>
</evidence>
<dbReference type="InterPro" id="IPR036388">
    <property type="entry name" value="WH-like_DNA-bd_sf"/>
</dbReference>
<feature type="domain" description="NrtR DNA-binding winged helix" evidence="2">
    <location>
        <begin position="162"/>
        <end position="220"/>
    </location>
</feature>
<reference evidence="3 4" key="1">
    <citation type="journal article" date="2016" name="Nat. Commun.">
        <title>Thousands of microbial genomes shed light on interconnected biogeochemical processes in an aquifer system.</title>
        <authorList>
            <person name="Anantharaman K."/>
            <person name="Brown C.T."/>
            <person name="Hug L.A."/>
            <person name="Sharon I."/>
            <person name="Castelle C.J."/>
            <person name="Probst A.J."/>
            <person name="Thomas B.C."/>
            <person name="Singh A."/>
            <person name="Wilkins M.J."/>
            <person name="Karaoz U."/>
            <person name="Brodie E.L."/>
            <person name="Williams K.H."/>
            <person name="Hubbard S.S."/>
            <person name="Banfield J.F."/>
        </authorList>
    </citation>
    <scope>NUCLEOTIDE SEQUENCE [LARGE SCALE GENOMIC DNA]</scope>
</reference>
<dbReference type="AlphaFoldDB" id="A0A1F6DEK5"/>
<name>A0A1F6DEK5_9BACT</name>
<sequence length="231" mass="25957">MAPKTPLTSGQLHFAILATDIALFTFRDGELLVRLASVDRPPHFVDSKGLPGGLIKPAETAEKSVARIVSAKGGIDAKKIYMEQLYTFSDIDRDPRGRVVAVAYLALVPWEALSPAEQANTPHEWWSPVREARKLAYDHDIVLPMALKRLASRIMYTTLIQKLLPREFTLSELERAYTSILGTNLDKRNFRKKILKLKILKALPHKRAGGAFRPAQLYRFASEAVKEIQVL</sequence>
<dbReference type="Proteomes" id="UP000176377">
    <property type="component" value="Unassembled WGS sequence"/>
</dbReference>
<evidence type="ECO:0000259" key="1">
    <source>
        <dbReference type="Pfam" id="PF00293"/>
    </source>
</evidence>
<dbReference type="SUPFAM" id="SSF55811">
    <property type="entry name" value="Nudix"/>
    <property type="match status" value="1"/>
</dbReference>
<comment type="caution">
    <text evidence="3">The sequence shown here is derived from an EMBL/GenBank/DDBJ whole genome shotgun (WGS) entry which is preliminary data.</text>
</comment>
<dbReference type="InterPro" id="IPR054105">
    <property type="entry name" value="WHD_NrtR"/>
</dbReference>
<dbReference type="Pfam" id="PF00293">
    <property type="entry name" value="NUDIX"/>
    <property type="match status" value="1"/>
</dbReference>
<dbReference type="InterPro" id="IPR015797">
    <property type="entry name" value="NUDIX_hydrolase-like_dom_sf"/>
</dbReference>
<dbReference type="SUPFAM" id="SSF46785">
    <property type="entry name" value="Winged helix' DNA-binding domain"/>
    <property type="match status" value="1"/>
</dbReference>
<dbReference type="Gene3D" id="3.90.79.10">
    <property type="entry name" value="Nucleoside Triphosphate Pyrophosphohydrolase"/>
    <property type="match status" value="1"/>
</dbReference>
<dbReference type="InterPro" id="IPR000086">
    <property type="entry name" value="NUDIX_hydrolase_dom"/>
</dbReference>
<dbReference type="PANTHER" id="PTHR43736">
    <property type="entry name" value="ADP-RIBOSE PYROPHOSPHATASE"/>
    <property type="match status" value="1"/>
</dbReference>
<evidence type="ECO:0000313" key="3">
    <source>
        <dbReference type="EMBL" id="OGG59750.1"/>
    </source>
</evidence>
<dbReference type="CDD" id="cd18873">
    <property type="entry name" value="NUDIX_NadM_like"/>
    <property type="match status" value="1"/>
</dbReference>
<feature type="domain" description="Nudix hydrolase" evidence="1">
    <location>
        <begin position="24"/>
        <end position="138"/>
    </location>
</feature>